<evidence type="ECO:0000313" key="2">
    <source>
        <dbReference type="Proteomes" id="UP001140087"/>
    </source>
</evidence>
<sequence length="527" mass="55434">MDIGSPIRSKNGRLEVAVVAQIPEALLRLLFGEQDSEAPGSADAAHAERYRLLLQNALSAVSMDGRHLALAYAERFMLLEQPDDASASYRLVSVGSEAASPGESVTALYCLDIYTPSLRAGPQQRSGKVDGQSLCVAVGYSSGYVRMFSVYGHLLTAHQLHTQPLLRIRHRLPAQVAAGVLGTAATQAGLQSAPEDTEEVCLTFADGAVVSIDGQSLYLALRVCLSEVATGDSGEPAFQYKKWSFDMRTPQVYDVASYGPTTSRDPLVLAAKASMTSNPQLSDATARFLVAPVAGEAAFGVFATNEEVAVSYSAVDLAGRVAAKVTGAMLSMARSYFWRSSPLSGSGADSSGSRTDAARQGSPSRTEQGTVVPCVFAVRDSPRKVVDIALAPAQYGLAALTDSLGRVTIFDLASSEAVHMLKGLRGSRCAWLEAEQGVPAQQRMRVVVCAAKRGVVEVFGLDAMDSPLASLNIGPGWALVQCPTQPLGGSLLVGSGGSERRATHPRPASCILLSDRGQVARIAVDAS</sequence>
<reference evidence="1" key="1">
    <citation type="submission" date="2022-07" db="EMBL/GenBank/DDBJ databases">
        <title>Phylogenomic reconstructions and comparative analyses of Kickxellomycotina fungi.</title>
        <authorList>
            <person name="Reynolds N.K."/>
            <person name="Stajich J.E."/>
            <person name="Barry K."/>
            <person name="Grigoriev I.V."/>
            <person name="Crous P."/>
            <person name="Smith M.E."/>
        </authorList>
    </citation>
    <scope>NUCLEOTIDE SEQUENCE</scope>
    <source>
        <strain evidence="1">BCRC 34780</strain>
    </source>
</reference>
<organism evidence="1 2">
    <name type="scientific">Coemansia helicoidea</name>
    <dbReference type="NCBI Taxonomy" id="1286919"/>
    <lineage>
        <taxon>Eukaryota</taxon>
        <taxon>Fungi</taxon>
        <taxon>Fungi incertae sedis</taxon>
        <taxon>Zoopagomycota</taxon>
        <taxon>Kickxellomycotina</taxon>
        <taxon>Kickxellomycetes</taxon>
        <taxon>Kickxellales</taxon>
        <taxon>Kickxellaceae</taxon>
        <taxon>Coemansia</taxon>
    </lineage>
</organism>
<accession>A0ACC1LDD7</accession>
<keyword evidence="2" id="KW-1185">Reference proteome</keyword>
<dbReference type="Proteomes" id="UP001140087">
    <property type="component" value="Unassembled WGS sequence"/>
</dbReference>
<name>A0ACC1LDD7_9FUNG</name>
<gene>
    <name evidence="1" type="ORF">H4R21_001253</name>
</gene>
<evidence type="ECO:0000313" key="1">
    <source>
        <dbReference type="EMBL" id="KAJ2805457.1"/>
    </source>
</evidence>
<dbReference type="EMBL" id="JANBUN010000242">
    <property type="protein sequence ID" value="KAJ2805457.1"/>
    <property type="molecule type" value="Genomic_DNA"/>
</dbReference>
<proteinExistence type="predicted"/>
<comment type="caution">
    <text evidence="1">The sequence shown here is derived from an EMBL/GenBank/DDBJ whole genome shotgun (WGS) entry which is preliminary data.</text>
</comment>
<protein>
    <submittedName>
        <fullName evidence="1">Uncharacterized protein</fullName>
    </submittedName>
</protein>